<dbReference type="SUPFAM" id="SSF46565">
    <property type="entry name" value="Chaperone J-domain"/>
    <property type="match status" value="1"/>
</dbReference>
<feature type="binding site" evidence="9">
    <location>
        <position position="186"/>
    </location>
    <ligand>
        <name>Zn(2+)</name>
        <dbReference type="ChEBI" id="CHEBI:29105"/>
        <label>2</label>
    </ligand>
</feature>
<feature type="binding site" evidence="9">
    <location>
        <position position="200"/>
    </location>
    <ligand>
        <name>Zn(2+)</name>
        <dbReference type="ChEBI" id="CHEBI:29105"/>
        <label>1</label>
    </ligand>
</feature>
<reference evidence="14 15" key="1">
    <citation type="journal article" date="2022" name="Nat. Microbiol.">
        <title>The microbiome of a bacterivorous marine choanoflagellate contains a resource-demanding obligate bacterial associate.</title>
        <authorList>
            <person name="Needham D.M."/>
            <person name="Poirier C."/>
            <person name="Bachy C."/>
            <person name="George E.E."/>
            <person name="Wilken S."/>
            <person name="Yung C.C.M."/>
            <person name="Limardo A.J."/>
            <person name="Morando M."/>
            <person name="Sudek L."/>
            <person name="Malmstrom R.R."/>
            <person name="Keeling P.J."/>
            <person name="Santoro A.E."/>
            <person name="Worden A.Z."/>
        </authorList>
    </citation>
    <scope>NUCLEOTIDE SEQUENCE [LARGE SCALE GENOMIC DNA]</scope>
    <source>
        <strain evidence="14 15">Comchoano-1</strain>
    </source>
</reference>
<feature type="binding site" evidence="9">
    <location>
        <position position="203"/>
    </location>
    <ligand>
        <name>Zn(2+)</name>
        <dbReference type="ChEBI" id="CHEBI:29105"/>
        <label>1</label>
    </ligand>
</feature>
<evidence type="ECO:0000256" key="7">
    <source>
        <dbReference type="ARBA" id="ARBA00023016"/>
    </source>
</evidence>
<dbReference type="GO" id="GO:0016491">
    <property type="term" value="F:oxidoreductase activity"/>
    <property type="evidence" value="ECO:0007669"/>
    <property type="project" value="UniProtKB-KW"/>
</dbReference>
<dbReference type="CDD" id="cd06257">
    <property type="entry name" value="DnaJ"/>
    <property type="match status" value="1"/>
</dbReference>
<dbReference type="PANTHER" id="PTHR43096">
    <property type="entry name" value="DNAJ HOMOLOG 1, MITOCHONDRIAL-RELATED"/>
    <property type="match status" value="1"/>
</dbReference>
<feature type="repeat" description="CXXCXGXG motif" evidence="9">
    <location>
        <begin position="186"/>
        <end position="193"/>
    </location>
</feature>
<evidence type="ECO:0000259" key="12">
    <source>
        <dbReference type="PROSITE" id="PS50076"/>
    </source>
</evidence>
<feature type="binding site" evidence="9">
    <location>
        <position position="189"/>
    </location>
    <ligand>
        <name>Zn(2+)</name>
        <dbReference type="ChEBI" id="CHEBI:29105"/>
        <label>2</label>
    </ligand>
</feature>
<evidence type="ECO:0000256" key="5">
    <source>
        <dbReference type="ARBA" id="ARBA00022771"/>
    </source>
</evidence>
<feature type="binding site" evidence="9">
    <location>
        <position position="164"/>
    </location>
    <ligand>
        <name>Zn(2+)</name>
        <dbReference type="ChEBI" id="CHEBI:29105"/>
        <label>2</label>
    </ligand>
</feature>
<dbReference type="NCBIfam" id="TIGR02349">
    <property type="entry name" value="DnaJ_bact"/>
    <property type="match status" value="1"/>
</dbReference>
<feature type="region of interest" description="Disordered" evidence="11">
    <location>
        <begin position="28"/>
        <end position="60"/>
    </location>
</feature>
<keyword evidence="3 9" id="KW-0479">Metal-binding</keyword>
<comment type="subunit">
    <text evidence="9">Homodimer.</text>
</comment>
<dbReference type="InterPro" id="IPR001305">
    <property type="entry name" value="HSP_DnaJ_Cys-rich_dom"/>
</dbReference>
<evidence type="ECO:0000256" key="10">
    <source>
        <dbReference type="PROSITE-ProRule" id="PRU00546"/>
    </source>
</evidence>
<dbReference type="Gene3D" id="1.10.287.110">
    <property type="entry name" value="DnaJ domain"/>
    <property type="match status" value="1"/>
</dbReference>
<keyword evidence="8 9" id="KW-0143">Chaperone</keyword>
<feature type="domain" description="J" evidence="12">
    <location>
        <begin position="6"/>
        <end position="76"/>
    </location>
</feature>
<evidence type="ECO:0000256" key="3">
    <source>
        <dbReference type="ARBA" id="ARBA00022723"/>
    </source>
</evidence>
<dbReference type="InterPro" id="IPR008971">
    <property type="entry name" value="HSP40/DnaJ_pept-bd"/>
</dbReference>
<comment type="similarity">
    <text evidence="9">Belongs to the DnaJ family.</text>
</comment>
<dbReference type="InterPro" id="IPR018253">
    <property type="entry name" value="DnaJ_domain_CS"/>
</dbReference>
<dbReference type="CDD" id="cd10719">
    <property type="entry name" value="DnaJ_zf"/>
    <property type="match status" value="1"/>
</dbReference>
<dbReference type="RefSeq" id="WP_258568477.1">
    <property type="nucleotide sequence ID" value="NZ_CP092900.1"/>
</dbReference>
<comment type="subcellular location">
    <subcellularLocation>
        <location evidence="9">Cytoplasm</location>
    </subcellularLocation>
</comment>
<keyword evidence="14" id="KW-0560">Oxidoreductase</keyword>
<dbReference type="PANTHER" id="PTHR43096:SF48">
    <property type="entry name" value="CHAPERONE PROTEIN DNAJ"/>
    <property type="match status" value="1"/>
</dbReference>
<dbReference type="Gene3D" id="2.60.260.20">
    <property type="entry name" value="Urease metallochaperone UreE, N-terminal domain"/>
    <property type="match status" value="2"/>
</dbReference>
<feature type="binding site" evidence="9">
    <location>
        <position position="167"/>
    </location>
    <ligand>
        <name>Zn(2+)</name>
        <dbReference type="ChEBI" id="CHEBI:29105"/>
        <label>2</label>
    </ligand>
</feature>
<feature type="repeat" description="CXXCXGXG motif" evidence="9">
    <location>
        <begin position="200"/>
        <end position="207"/>
    </location>
</feature>
<keyword evidence="2 9" id="KW-0235">DNA replication</keyword>
<evidence type="ECO:0000256" key="4">
    <source>
        <dbReference type="ARBA" id="ARBA00022737"/>
    </source>
</evidence>
<feature type="binding site" evidence="9">
    <location>
        <position position="147"/>
    </location>
    <ligand>
        <name>Zn(2+)</name>
        <dbReference type="ChEBI" id="CHEBI:29105"/>
        <label>1</label>
    </ligand>
</feature>
<dbReference type="InterPro" id="IPR036869">
    <property type="entry name" value="J_dom_sf"/>
</dbReference>
<feature type="binding site" evidence="9">
    <location>
        <position position="150"/>
    </location>
    <ligand>
        <name>Zn(2+)</name>
        <dbReference type="ChEBI" id="CHEBI:29105"/>
        <label>1</label>
    </ligand>
</feature>
<evidence type="ECO:0000313" key="15">
    <source>
        <dbReference type="Proteomes" id="UP001055955"/>
    </source>
</evidence>
<dbReference type="InterPro" id="IPR012724">
    <property type="entry name" value="DnaJ"/>
</dbReference>
<keyword evidence="5 9" id="KW-0863">Zinc-finger</keyword>
<comment type="function">
    <text evidence="9">Participates actively in the response to hyperosmotic and heat shock by preventing the aggregation of stress-denatured proteins and by disaggregating proteins, also in an autonomous, DnaK-independent fashion. Unfolded proteins bind initially to DnaJ; upon interaction with the DnaJ-bound protein, DnaK hydrolyzes its bound ATP, resulting in the formation of a stable complex. GrpE releases ADP from DnaK; ATP binding to DnaK triggers the release of the substrate protein, thus completing the reaction cycle. Several rounds of ATP-dependent interactions between DnaJ, DnaK and GrpE are required for fully efficient folding. Also involved, together with DnaK and GrpE, in the DNA replication of plasmids through activation of initiation proteins.</text>
</comment>
<dbReference type="Proteomes" id="UP001055955">
    <property type="component" value="Chromosome"/>
</dbReference>
<feature type="domain" description="CR-type" evidence="13">
    <location>
        <begin position="134"/>
        <end position="212"/>
    </location>
</feature>
<sequence length="373" mass="40167">MSQKKDFYETLGVERNATAQQIKAAYRKAAMRHHPDRNAKKSDAERQESERTFKEMSEAYSVLSDERKRAEYDRFGHTQGGAGAGPFGAGDFGDININDIFEQFFGGGGAAPGPTKGSDLGASIAISLQEAASGVAKEITIKRLCPCTACNGSGAKTGSTPQRCTTCGGHGRVNMQQGFLSIQQTCPTCHGKGTIIKDPCRVCSGSGCTKQSSKISVRIPSGVESGDRMRVPGKGNAGQNGAASGDLYLDIHVQPHPLFERKGVDLHCTVPISFYTACVGGETEVATLEKLIKLKIPKETQSGSALRIRNAGIKSVKHNRHGDLICHIQVETPVKLDTQQIESIKQFDNSITQHNLQNPQSKSFIEKIKSLFA</sequence>
<dbReference type="InterPro" id="IPR001623">
    <property type="entry name" value="DnaJ_domain"/>
</dbReference>
<dbReference type="NCBIfam" id="NF008035">
    <property type="entry name" value="PRK10767.1"/>
    <property type="match status" value="1"/>
</dbReference>
<dbReference type="SMART" id="SM00271">
    <property type="entry name" value="DnaJ"/>
    <property type="match status" value="1"/>
</dbReference>
<keyword evidence="6 9" id="KW-0862">Zinc</keyword>
<dbReference type="InterPro" id="IPR002939">
    <property type="entry name" value="DnaJ_C"/>
</dbReference>
<dbReference type="Pfam" id="PF01556">
    <property type="entry name" value="DnaJ_C"/>
    <property type="match status" value="1"/>
</dbReference>
<dbReference type="EMBL" id="CP092900">
    <property type="protein sequence ID" value="UTC24692.1"/>
    <property type="molecule type" value="Genomic_DNA"/>
</dbReference>
<keyword evidence="7 9" id="KW-0346">Stress response</keyword>
<dbReference type="PROSITE" id="PS50076">
    <property type="entry name" value="DNAJ_2"/>
    <property type="match status" value="1"/>
</dbReference>
<dbReference type="InterPro" id="IPR036410">
    <property type="entry name" value="HSP_DnaJ_Cys-rich_dom_sf"/>
</dbReference>
<name>A0ABY5DL74_9GAMM</name>
<keyword evidence="1 9" id="KW-0963">Cytoplasm</keyword>
<feature type="compositionally biased region" description="Basic and acidic residues" evidence="11">
    <location>
        <begin position="36"/>
        <end position="57"/>
    </location>
</feature>
<evidence type="ECO:0000256" key="8">
    <source>
        <dbReference type="ARBA" id="ARBA00023186"/>
    </source>
</evidence>
<evidence type="ECO:0000259" key="13">
    <source>
        <dbReference type="PROSITE" id="PS51188"/>
    </source>
</evidence>
<dbReference type="Gene3D" id="2.10.230.10">
    <property type="entry name" value="Heat shock protein DnaJ, cysteine-rich domain"/>
    <property type="match status" value="1"/>
</dbReference>
<feature type="repeat" description="CXXCXGXG motif" evidence="9">
    <location>
        <begin position="147"/>
        <end position="154"/>
    </location>
</feature>
<proteinExistence type="inferred from homology"/>
<keyword evidence="15" id="KW-1185">Reference proteome</keyword>
<evidence type="ECO:0000256" key="2">
    <source>
        <dbReference type="ARBA" id="ARBA00022705"/>
    </source>
</evidence>
<dbReference type="PROSITE" id="PS00636">
    <property type="entry name" value="DNAJ_1"/>
    <property type="match status" value="1"/>
</dbReference>
<dbReference type="CDD" id="cd10747">
    <property type="entry name" value="DnaJ_C"/>
    <property type="match status" value="1"/>
</dbReference>
<dbReference type="HAMAP" id="MF_01152">
    <property type="entry name" value="DnaJ"/>
    <property type="match status" value="1"/>
</dbReference>
<dbReference type="PROSITE" id="PS51188">
    <property type="entry name" value="ZF_CR"/>
    <property type="match status" value="1"/>
</dbReference>
<dbReference type="SUPFAM" id="SSF57938">
    <property type="entry name" value="DnaJ/Hsp40 cysteine-rich domain"/>
    <property type="match status" value="1"/>
</dbReference>
<dbReference type="Pfam" id="PF00226">
    <property type="entry name" value="DnaJ"/>
    <property type="match status" value="1"/>
</dbReference>
<comment type="cofactor">
    <cofactor evidence="9">
        <name>Zn(2+)</name>
        <dbReference type="ChEBI" id="CHEBI:29105"/>
    </cofactor>
    <text evidence="9">Binds 2 Zn(2+) ions per monomer.</text>
</comment>
<feature type="repeat" description="CXXCXGXG motif" evidence="9">
    <location>
        <begin position="164"/>
        <end position="171"/>
    </location>
</feature>
<protein>
    <recommendedName>
        <fullName evidence="9">Chaperone protein DnaJ</fullName>
    </recommendedName>
</protein>
<dbReference type="SUPFAM" id="SSF49493">
    <property type="entry name" value="HSP40/DnaJ peptide-binding domain"/>
    <property type="match status" value="2"/>
</dbReference>
<organism evidence="14 15">
    <name type="scientific">Candidatus Comchoanobacter bicostacola</name>
    <dbReference type="NCBI Taxonomy" id="2919598"/>
    <lineage>
        <taxon>Bacteria</taxon>
        <taxon>Pseudomonadati</taxon>
        <taxon>Pseudomonadota</taxon>
        <taxon>Gammaproteobacteria</taxon>
        <taxon>Candidatus Comchoanobacterales</taxon>
        <taxon>Candidatus Comchoanobacteraceae</taxon>
        <taxon>Candidatus Comchoanobacter</taxon>
    </lineage>
</organism>
<gene>
    <name evidence="9 14" type="primary">dnaJ</name>
    <name evidence="14" type="ORF">MMH89_00750</name>
</gene>
<comment type="domain">
    <text evidence="9">The J domain is necessary and sufficient to stimulate DnaK ATPase activity. Zinc center 1 plays an important role in the autonomous, DnaK-independent chaperone activity of DnaJ. Zinc center 2 is essential for interaction with DnaK and for DnaJ activity.</text>
</comment>
<evidence type="ECO:0000256" key="9">
    <source>
        <dbReference type="HAMAP-Rule" id="MF_01152"/>
    </source>
</evidence>
<keyword evidence="4 9" id="KW-0677">Repeat</keyword>
<dbReference type="Pfam" id="PF00684">
    <property type="entry name" value="DnaJ_CXXCXGXG"/>
    <property type="match status" value="1"/>
</dbReference>
<evidence type="ECO:0000256" key="11">
    <source>
        <dbReference type="SAM" id="MobiDB-lite"/>
    </source>
</evidence>
<feature type="zinc finger region" description="CR-type" evidence="10">
    <location>
        <begin position="134"/>
        <end position="212"/>
    </location>
</feature>
<evidence type="ECO:0000256" key="1">
    <source>
        <dbReference type="ARBA" id="ARBA00022490"/>
    </source>
</evidence>
<evidence type="ECO:0000256" key="6">
    <source>
        <dbReference type="ARBA" id="ARBA00022833"/>
    </source>
</evidence>
<evidence type="ECO:0000313" key="14">
    <source>
        <dbReference type="EMBL" id="UTC24692.1"/>
    </source>
</evidence>
<accession>A0ABY5DL74</accession>
<dbReference type="PRINTS" id="PR00625">
    <property type="entry name" value="JDOMAIN"/>
</dbReference>